<feature type="signal peptide" evidence="2">
    <location>
        <begin position="1"/>
        <end position="18"/>
    </location>
</feature>
<keyword evidence="2" id="KW-0732">Signal</keyword>
<organism evidence="3 4">
    <name type="scientific">Drosophila yakuba</name>
    <name type="common">Fruit fly</name>
    <dbReference type="NCBI Taxonomy" id="7245"/>
    <lineage>
        <taxon>Eukaryota</taxon>
        <taxon>Metazoa</taxon>
        <taxon>Ecdysozoa</taxon>
        <taxon>Arthropoda</taxon>
        <taxon>Hexapoda</taxon>
        <taxon>Insecta</taxon>
        <taxon>Pterygota</taxon>
        <taxon>Neoptera</taxon>
        <taxon>Endopterygota</taxon>
        <taxon>Diptera</taxon>
        <taxon>Brachycera</taxon>
        <taxon>Muscomorpha</taxon>
        <taxon>Ephydroidea</taxon>
        <taxon>Drosophilidae</taxon>
        <taxon>Drosophila</taxon>
        <taxon>Sophophora</taxon>
    </lineage>
</organism>
<dbReference type="KEGG" id="dya:Dyak_GE28089"/>
<name>A0A0R1E4G2_DROYA</name>
<evidence type="ECO:0000313" key="4">
    <source>
        <dbReference type="Proteomes" id="UP000002282"/>
    </source>
</evidence>
<dbReference type="EMBL" id="CM000160">
    <property type="protein sequence ID" value="KRK04104.1"/>
    <property type="molecule type" value="Genomic_DNA"/>
</dbReference>
<keyword evidence="4" id="KW-1185">Reference proteome</keyword>
<evidence type="ECO:0008006" key="5">
    <source>
        <dbReference type="Google" id="ProtNLM"/>
    </source>
</evidence>
<evidence type="ECO:0000313" key="3">
    <source>
        <dbReference type="EMBL" id="KRK04104.1"/>
    </source>
</evidence>
<reference evidence="3 4" key="2">
    <citation type="journal article" date="2007" name="PLoS Biol.">
        <title>Principles of genome evolution in the Drosophila melanogaster species group.</title>
        <authorList>
            <person name="Ranz J.M."/>
            <person name="Maurin D."/>
            <person name="Chan Y.S."/>
            <person name="von Grotthuss M."/>
            <person name="Hillier L.W."/>
            <person name="Roote J."/>
            <person name="Ashburner M."/>
            <person name="Bergman C.M."/>
        </authorList>
    </citation>
    <scope>NUCLEOTIDE SEQUENCE [LARGE SCALE GENOMIC DNA]</scope>
    <source>
        <strain evidence="4">Tai18E2 / Tucson 14021-0261.01</strain>
    </source>
</reference>
<evidence type="ECO:0000256" key="2">
    <source>
        <dbReference type="SAM" id="SignalP"/>
    </source>
</evidence>
<dbReference type="Proteomes" id="UP000002282">
    <property type="component" value="Chromosome 3R"/>
</dbReference>
<feature type="region of interest" description="Disordered" evidence="1">
    <location>
        <begin position="30"/>
        <end position="96"/>
    </location>
</feature>
<accession>A0A0R1E4G2</accession>
<proteinExistence type="predicted"/>
<feature type="chain" id="PRO_5006403243" description="Acp54A1" evidence="2">
    <location>
        <begin position="19"/>
        <end position="231"/>
    </location>
</feature>
<dbReference type="OrthoDB" id="7868825at2759"/>
<sequence length="231" mass="24521">MQLSITFALLGWIAVVNASGGLSQLFLTASNRPSSNDNYEPPSSKQATSRIKQCNPVETTSLEPNELLQSTNSPGVASTRNTVPLPTLAPSSSLSSTEINTNIDKIPDKIERVVVPLPTLKPTSTLGPIQVGSEDGQSNVPQSGIRELIPFAPKAVGILKERLDDIVPNTIPIKKLVALPTLKPTSTSTTTGNNLLETEDQTQDDCETLPDGIGSRLDAKTLKSLVKTQVG</sequence>
<feature type="compositionally biased region" description="Low complexity" evidence="1">
    <location>
        <begin position="82"/>
        <end position="96"/>
    </location>
</feature>
<dbReference type="AlphaFoldDB" id="A0A0R1E4G2"/>
<feature type="compositionally biased region" description="Polar residues" evidence="1">
    <location>
        <begin position="30"/>
        <end position="81"/>
    </location>
</feature>
<reference evidence="3 4" key="1">
    <citation type="journal article" date="2007" name="Nature">
        <title>Evolution of genes and genomes on the Drosophila phylogeny.</title>
        <authorList>
            <consortium name="Drosophila 12 Genomes Consortium"/>
            <person name="Clark A.G."/>
            <person name="Eisen M.B."/>
            <person name="Smith D.R."/>
            <person name="Bergman C.M."/>
            <person name="Oliver B."/>
            <person name="Markow T.A."/>
            <person name="Kaufman T.C."/>
            <person name="Kellis M."/>
            <person name="Gelbart W."/>
            <person name="Iyer V.N."/>
            <person name="Pollard D.A."/>
            <person name="Sackton T.B."/>
            <person name="Larracuente A.M."/>
            <person name="Singh N.D."/>
            <person name="Abad J.P."/>
            <person name="Abt D.N."/>
            <person name="Adryan B."/>
            <person name="Aguade M."/>
            <person name="Akashi H."/>
            <person name="Anderson W.W."/>
            <person name="Aquadro C.F."/>
            <person name="Ardell D.H."/>
            <person name="Arguello R."/>
            <person name="Artieri C.G."/>
            <person name="Barbash D.A."/>
            <person name="Barker D."/>
            <person name="Barsanti P."/>
            <person name="Batterham P."/>
            <person name="Batzoglou S."/>
            <person name="Begun D."/>
            <person name="Bhutkar A."/>
            <person name="Blanco E."/>
            <person name="Bosak S.A."/>
            <person name="Bradley R.K."/>
            <person name="Brand A.D."/>
            <person name="Brent M.R."/>
            <person name="Brooks A.N."/>
            <person name="Brown R.H."/>
            <person name="Butlin R.K."/>
            <person name="Caggese C."/>
            <person name="Calvi B.R."/>
            <person name="Bernardo de Carvalho A."/>
            <person name="Caspi A."/>
            <person name="Castrezana S."/>
            <person name="Celniker S.E."/>
            <person name="Chang J.L."/>
            <person name="Chapple C."/>
            <person name="Chatterji S."/>
            <person name="Chinwalla A."/>
            <person name="Civetta A."/>
            <person name="Clifton S.W."/>
            <person name="Comeron J.M."/>
            <person name="Costello J.C."/>
            <person name="Coyne J.A."/>
            <person name="Daub J."/>
            <person name="David R.G."/>
            <person name="Delcher A.L."/>
            <person name="Delehaunty K."/>
            <person name="Do C.B."/>
            <person name="Ebling H."/>
            <person name="Edwards K."/>
            <person name="Eickbush T."/>
            <person name="Evans J.D."/>
            <person name="Filipski A."/>
            <person name="Findeiss S."/>
            <person name="Freyhult E."/>
            <person name="Fulton L."/>
            <person name="Fulton R."/>
            <person name="Garcia A.C."/>
            <person name="Gardiner A."/>
            <person name="Garfield D.A."/>
            <person name="Garvin B.E."/>
            <person name="Gibson G."/>
            <person name="Gilbert D."/>
            <person name="Gnerre S."/>
            <person name="Godfrey J."/>
            <person name="Good R."/>
            <person name="Gotea V."/>
            <person name="Gravely B."/>
            <person name="Greenberg A.J."/>
            <person name="Griffiths-Jones S."/>
            <person name="Gross S."/>
            <person name="Guigo R."/>
            <person name="Gustafson E.A."/>
            <person name="Haerty W."/>
            <person name="Hahn M.W."/>
            <person name="Halligan D.L."/>
            <person name="Halpern A.L."/>
            <person name="Halter G.M."/>
            <person name="Han M.V."/>
            <person name="Heger A."/>
            <person name="Hillier L."/>
            <person name="Hinrichs A.S."/>
            <person name="Holmes I."/>
            <person name="Hoskins R.A."/>
            <person name="Hubisz M.J."/>
            <person name="Hultmark D."/>
            <person name="Huntley M.A."/>
            <person name="Jaffe D.B."/>
            <person name="Jagadeeshan S."/>
            <person name="Jeck W.R."/>
            <person name="Johnson J."/>
            <person name="Jones C.D."/>
            <person name="Jordan W.C."/>
            <person name="Karpen G.H."/>
            <person name="Kataoka E."/>
            <person name="Keightley P.D."/>
            <person name="Kheradpour P."/>
            <person name="Kirkness E.F."/>
            <person name="Koerich L.B."/>
            <person name="Kristiansen K."/>
            <person name="Kudrna D."/>
            <person name="Kulathinal R.J."/>
            <person name="Kumar S."/>
            <person name="Kwok R."/>
            <person name="Lander E."/>
            <person name="Langley C.H."/>
            <person name="Lapoint R."/>
            <person name="Lazzaro B.P."/>
            <person name="Lee S.J."/>
            <person name="Levesque L."/>
            <person name="Li R."/>
            <person name="Lin C.F."/>
            <person name="Lin M.F."/>
            <person name="Lindblad-Toh K."/>
            <person name="Llopart A."/>
            <person name="Long M."/>
            <person name="Low L."/>
            <person name="Lozovsky E."/>
            <person name="Lu J."/>
            <person name="Luo M."/>
            <person name="Machado C.A."/>
            <person name="Makalowski W."/>
            <person name="Marzo M."/>
            <person name="Matsuda M."/>
            <person name="Matzkin L."/>
            <person name="McAllister B."/>
            <person name="McBride C.S."/>
            <person name="McKernan B."/>
            <person name="McKernan K."/>
            <person name="Mendez-Lago M."/>
            <person name="Minx P."/>
            <person name="Mollenhauer M.U."/>
            <person name="Montooth K."/>
            <person name="Mount S.M."/>
            <person name="Mu X."/>
            <person name="Myers E."/>
            <person name="Negre B."/>
            <person name="Newfeld S."/>
            <person name="Nielsen R."/>
            <person name="Noor M.A."/>
            <person name="O'Grady P."/>
            <person name="Pachter L."/>
            <person name="Papaceit M."/>
            <person name="Parisi M.J."/>
            <person name="Parisi M."/>
            <person name="Parts L."/>
            <person name="Pedersen J.S."/>
            <person name="Pesole G."/>
            <person name="Phillippy A.M."/>
            <person name="Ponting C.P."/>
            <person name="Pop M."/>
            <person name="Porcelli D."/>
            <person name="Powell J.R."/>
            <person name="Prohaska S."/>
            <person name="Pruitt K."/>
            <person name="Puig M."/>
            <person name="Quesneville H."/>
            <person name="Ram K.R."/>
            <person name="Rand D."/>
            <person name="Rasmussen M.D."/>
            <person name="Reed L.K."/>
            <person name="Reenan R."/>
            <person name="Reily A."/>
            <person name="Remington K.A."/>
            <person name="Rieger T.T."/>
            <person name="Ritchie M.G."/>
            <person name="Robin C."/>
            <person name="Rogers Y.H."/>
            <person name="Rohde C."/>
            <person name="Rozas J."/>
            <person name="Rubenfield M.J."/>
            <person name="Ruiz A."/>
            <person name="Russo S."/>
            <person name="Salzberg S.L."/>
            <person name="Sanchez-Gracia A."/>
            <person name="Saranga D.J."/>
            <person name="Sato H."/>
            <person name="Schaeffer S.W."/>
            <person name="Schatz M.C."/>
            <person name="Schlenke T."/>
            <person name="Schwartz R."/>
            <person name="Segarra C."/>
            <person name="Singh R.S."/>
            <person name="Sirot L."/>
            <person name="Sirota M."/>
            <person name="Sisneros N.B."/>
            <person name="Smith C.D."/>
            <person name="Smith T.F."/>
            <person name="Spieth J."/>
            <person name="Stage D.E."/>
            <person name="Stark A."/>
            <person name="Stephan W."/>
            <person name="Strausberg R.L."/>
            <person name="Strempel S."/>
            <person name="Sturgill D."/>
            <person name="Sutton G."/>
            <person name="Sutton G.G."/>
            <person name="Tao W."/>
            <person name="Teichmann S."/>
            <person name="Tobari Y.N."/>
            <person name="Tomimura Y."/>
            <person name="Tsolas J.M."/>
            <person name="Valente V.L."/>
            <person name="Venter E."/>
            <person name="Venter J.C."/>
            <person name="Vicario S."/>
            <person name="Vieira F.G."/>
            <person name="Vilella A.J."/>
            <person name="Villasante A."/>
            <person name="Walenz B."/>
            <person name="Wang J."/>
            <person name="Wasserman M."/>
            <person name="Watts T."/>
            <person name="Wilson D."/>
            <person name="Wilson R.K."/>
            <person name="Wing R.A."/>
            <person name="Wolfner M.F."/>
            <person name="Wong A."/>
            <person name="Wong G.K."/>
            <person name="Wu C.I."/>
            <person name="Wu G."/>
            <person name="Yamamoto D."/>
            <person name="Yang H.P."/>
            <person name="Yang S.P."/>
            <person name="Yorke J.A."/>
            <person name="Yoshida K."/>
            <person name="Zdobnov E."/>
            <person name="Zhang P."/>
            <person name="Zhang Y."/>
            <person name="Zimin A.V."/>
            <person name="Baldwin J."/>
            <person name="Abdouelleil A."/>
            <person name="Abdulkadir J."/>
            <person name="Abebe A."/>
            <person name="Abera B."/>
            <person name="Abreu J."/>
            <person name="Acer S.C."/>
            <person name="Aftuck L."/>
            <person name="Alexander A."/>
            <person name="An P."/>
            <person name="Anderson E."/>
            <person name="Anderson S."/>
            <person name="Arachi H."/>
            <person name="Azer M."/>
            <person name="Bachantsang P."/>
            <person name="Barry A."/>
            <person name="Bayul T."/>
            <person name="Berlin A."/>
            <person name="Bessette D."/>
            <person name="Bloom T."/>
            <person name="Blye J."/>
            <person name="Boguslavskiy L."/>
            <person name="Bonnet C."/>
            <person name="Boukhgalter B."/>
            <person name="Bourzgui I."/>
            <person name="Brown A."/>
            <person name="Cahill P."/>
            <person name="Channer S."/>
            <person name="Cheshatsang Y."/>
            <person name="Chuda L."/>
            <person name="Citroen M."/>
            <person name="Collymore A."/>
            <person name="Cooke P."/>
            <person name="Costello M."/>
            <person name="D'Aco K."/>
            <person name="Daza R."/>
            <person name="De Haan G."/>
            <person name="DeGray S."/>
            <person name="DeMaso C."/>
            <person name="Dhargay N."/>
            <person name="Dooley K."/>
            <person name="Dooley E."/>
            <person name="Doricent M."/>
            <person name="Dorje P."/>
            <person name="Dorjee K."/>
            <person name="Dupes A."/>
            <person name="Elong R."/>
            <person name="Falk J."/>
            <person name="Farina A."/>
            <person name="Faro S."/>
            <person name="Ferguson D."/>
            <person name="Fisher S."/>
            <person name="Foley C.D."/>
            <person name="Franke A."/>
            <person name="Friedrich D."/>
            <person name="Gadbois L."/>
            <person name="Gearin G."/>
            <person name="Gearin C.R."/>
            <person name="Giannoukos G."/>
            <person name="Goode T."/>
            <person name="Graham J."/>
            <person name="Grandbois E."/>
            <person name="Grewal S."/>
            <person name="Gyaltsen K."/>
            <person name="Hafez N."/>
            <person name="Hagos B."/>
            <person name="Hall J."/>
            <person name="Henson C."/>
            <person name="Hollinger A."/>
            <person name="Honan T."/>
            <person name="Huard M.D."/>
            <person name="Hughes L."/>
            <person name="Hurhula B."/>
            <person name="Husby M.E."/>
            <person name="Kamat A."/>
            <person name="Kanga B."/>
            <person name="Kashin S."/>
            <person name="Khazanovich D."/>
            <person name="Kisner P."/>
            <person name="Lance K."/>
            <person name="Lara M."/>
            <person name="Lee W."/>
            <person name="Lennon N."/>
            <person name="Letendre F."/>
            <person name="LeVine R."/>
            <person name="Lipovsky A."/>
            <person name="Liu X."/>
            <person name="Liu J."/>
            <person name="Liu S."/>
            <person name="Lokyitsang T."/>
            <person name="Lokyitsang Y."/>
            <person name="Lubonja R."/>
            <person name="Lui A."/>
            <person name="MacDonald P."/>
            <person name="Magnisalis V."/>
            <person name="Maru K."/>
            <person name="Matthews C."/>
            <person name="McCusker W."/>
            <person name="McDonough S."/>
            <person name="Mehta T."/>
            <person name="Meldrim J."/>
            <person name="Meneus L."/>
            <person name="Mihai O."/>
            <person name="Mihalev A."/>
            <person name="Mihova T."/>
            <person name="Mittelman R."/>
            <person name="Mlenga V."/>
            <person name="Montmayeur A."/>
            <person name="Mulrain L."/>
            <person name="Navidi A."/>
            <person name="Naylor J."/>
            <person name="Negash T."/>
            <person name="Nguyen T."/>
            <person name="Nguyen N."/>
            <person name="Nicol R."/>
            <person name="Norbu C."/>
            <person name="Norbu N."/>
            <person name="Novod N."/>
            <person name="O'Neill B."/>
            <person name="Osman S."/>
            <person name="Markiewicz E."/>
            <person name="Oyono O.L."/>
            <person name="Patti C."/>
            <person name="Phunkhang P."/>
            <person name="Pierre F."/>
            <person name="Priest M."/>
            <person name="Raghuraman S."/>
            <person name="Rege F."/>
            <person name="Reyes R."/>
            <person name="Rise C."/>
            <person name="Rogov P."/>
            <person name="Ross K."/>
            <person name="Ryan E."/>
            <person name="Settipalli S."/>
            <person name="Shea T."/>
            <person name="Sherpa N."/>
            <person name="Shi L."/>
            <person name="Shih D."/>
            <person name="Sparrow T."/>
            <person name="Spaulding J."/>
            <person name="Stalker J."/>
            <person name="Stange-Thomann N."/>
            <person name="Stavropoulos S."/>
            <person name="Stone C."/>
            <person name="Strader C."/>
            <person name="Tesfaye S."/>
            <person name="Thomson T."/>
            <person name="Thoulutsang Y."/>
            <person name="Thoulutsang D."/>
            <person name="Topham K."/>
            <person name="Topping I."/>
            <person name="Tsamla T."/>
            <person name="Vassiliev H."/>
            <person name="Vo A."/>
            <person name="Wangchuk T."/>
            <person name="Wangdi T."/>
            <person name="Weiand M."/>
            <person name="Wilkinson J."/>
            <person name="Wilson A."/>
            <person name="Yadav S."/>
            <person name="Young G."/>
            <person name="Yu Q."/>
            <person name="Zembek L."/>
            <person name="Zhong D."/>
            <person name="Zimmer A."/>
            <person name="Zwirko Z."/>
            <person name="Jaffe D.B."/>
            <person name="Alvarez P."/>
            <person name="Brockman W."/>
            <person name="Butler J."/>
            <person name="Chin C."/>
            <person name="Gnerre S."/>
            <person name="Grabherr M."/>
            <person name="Kleber M."/>
            <person name="Mauceli E."/>
            <person name="MacCallum I."/>
        </authorList>
    </citation>
    <scope>NUCLEOTIDE SEQUENCE [LARGE SCALE GENOMIC DNA]</scope>
    <source>
        <strain evidence="4">Tai18E2 / Tucson 14021-0261.01</strain>
    </source>
</reference>
<protein>
    <recommendedName>
        <fullName evidence="5">Acp54A1</fullName>
    </recommendedName>
</protein>
<gene>
    <name evidence="3" type="primary">Dyak\GE28089</name>
    <name evidence="3" type="synonym">GE28089</name>
    <name evidence="3" type="ORF">Dyak_GE28089</name>
</gene>
<evidence type="ECO:0000256" key="1">
    <source>
        <dbReference type="SAM" id="MobiDB-lite"/>
    </source>
</evidence>